<dbReference type="Proteomes" id="UP000048984">
    <property type="component" value="Unassembled WGS sequence"/>
</dbReference>
<dbReference type="EMBL" id="LJYW01000001">
    <property type="protein sequence ID" value="KPL51343.1"/>
    <property type="molecule type" value="Genomic_DNA"/>
</dbReference>
<evidence type="ECO:0000313" key="2">
    <source>
        <dbReference type="Proteomes" id="UP000048984"/>
    </source>
</evidence>
<dbReference type="STRING" id="665126.ABB55_03135"/>
<accession>A0A0P6WA55</accession>
<reference evidence="1 2" key="1">
    <citation type="submission" date="2015-09" db="EMBL/GenBank/DDBJ databases">
        <authorList>
            <person name="Jackson K.R."/>
            <person name="Lunt B.L."/>
            <person name="Fisher J.N.B."/>
            <person name="Gardner A.V."/>
            <person name="Bailey M.E."/>
            <person name="Deus L.M."/>
            <person name="Earl A.S."/>
            <person name="Gibby P.D."/>
            <person name="Hartmann K.A."/>
            <person name="Liu J.E."/>
            <person name="Manci A.M."/>
            <person name="Nielsen D.A."/>
            <person name="Solomon M.B."/>
            <person name="Breakwell D.P."/>
            <person name="Burnett S.H."/>
            <person name="Grose J.H."/>
        </authorList>
    </citation>
    <scope>NUCLEOTIDE SEQUENCE [LARGE SCALE GENOMIC DNA]</scope>
    <source>
        <strain evidence="1 2">16</strain>
    </source>
</reference>
<reference evidence="1 2" key="2">
    <citation type="submission" date="2015-10" db="EMBL/GenBank/DDBJ databases">
        <title>Draft Genome Sequence of Prosthecomicrobium hirschii ATCC 27832.</title>
        <authorList>
            <person name="Daniel J."/>
            <person name="Givan S.A."/>
            <person name="Brun Y.V."/>
            <person name="Brown P.J."/>
        </authorList>
    </citation>
    <scope>NUCLEOTIDE SEQUENCE [LARGE SCALE GENOMIC DNA]</scope>
    <source>
        <strain evidence="1 2">16</strain>
    </source>
</reference>
<comment type="caution">
    <text evidence="1">The sequence shown here is derived from an EMBL/GenBank/DDBJ whole genome shotgun (WGS) entry which is preliminary data.</text>
</comment>
<keyword evidence="2" id="KW-1185">Reference proteome</keyword>
<organism evidence="1 2">
    <name type="scientific">Prosthecodimorpha hirschii</name>
    <dbReference type="NCBI Taxonomy" id="665126"/>
    <lineage>
        <taxon>Bacteria</taxon>
        <taxon>Pseudomonadati</taxon>
        <taxon>Pseudomonadota</taxon>
        <taxon>Alphaproteobacteria</taxon>
        <taxon>Hyphomicrobiales</taxon>
        <taxon>Ancalomicrobiaceae</taxon>
        <taxon>Prosthecodimorpha</taxon>
    </lineage>
</organism>
<sequence length="86" mass="9675">MSEVTDVILPVLQKIQADLANFRRETKAELVEVKEMLLEQGDKVDVLNSYVTVSLGHVSRHEIDIDEIRKRLTAVEAKLPPPPEAV</sequence>
<evidence type="ECO:0000313" key="1">
    <source>
        <dbReference type="EMBL" id="KPL51343.1"/>
    </source>
</evidence>
<gene>
    <name evidence="1" type="ORF">ABB55_03135</name>
</gene>
<proteinExistence type="predicted"/>
<dbReference type="RefSeq" id="WP_054357506.1">
    <property type="nucleotide sequence ID" value="NZ_LJYW01000001.1"/>
</dbReference>
<protein>
    <submittedName>
        <fullName evidence="1">Uncharacterized protein</fullName>
    </submittedName>
</protein>
<name>A0A0P6WA55_9HYPH</name>
<dbReference type="AlphaFoldDB" id="A0A0P6WA55"/>